<dbReference type="Pfam" id="PF09793">
    <property type="entry name" value="AD"/>
    <property type="match status" value="1"/>
</dbReference>
<dbReference type="SMART" id="SM00995">
    <property type="entry name" value="AD"/>
    <property type="match status" value="1"/>
</dbReference>
<organism evidence="2 3">
    <name type="scientific">Phytophthora oleae</name>
    <dbReference type="NCBI Taxonomy" id="2107226"/>
    <lineage>
        <taxon>Eukaryota</taxon>
        <taxon>Sar</taxon>
        <taxon>Stramenopiles</taxon>
        <taxon>Oomycota</taxon>
        <taxon>Peronosporomycetes</taxon>
        <taxon>Peronosporales</taxon>
        <taxon>Peronosporaceae</taxon>
        <taxon>Phytophthora</taxon>
    </lineage>
</organism>
<dbReference type="InterPro" id="IPR047574">
    <property type="entry name" value="AD"/>
</dbReference>
<dbReference type="PANTHER" id="PTHR13542">
    <property type="entry name" value="LSM12 HOMOLOG"/>
    <property type="match status" value="1"/>
</dbReference>
<dbReference type="Gene3D" id="2.30.30.100">
    <property type="match status" value="1"/>
</dbReference>
<name>A0ABD3F8N5_9STRA</name>
<protein>
    <recommendedName>
        <fullName evidence="1">AD domain-containing protein</fullName>
    </recommendedName>
</protein>
<feature type="domain" description="AD" evidence="1">
    <location>
        <begin position="89"/>
        <end position="182"/>
    </location>
</feature>
<dbReference type="AlphaFoldDB" id="A0ABD3F8N5"/>
<keyword evidence="3" id="KW-1185">Reference proteome</keyword>
<evidence type="ECO:0000313" key="2">
    <source>
        <dbReference type="EMBL" id="KAL3662669.1"/>
    </source>
</evidence>
<dbReference type="PROSITE" id="PS52001">
    <property type="entry name" value="AD"/>
    <property type="match status" value="1"/>
</dbReference>
<dbReference type="InterPro" id="IPR039683">
    <property type="entry name" value="Lsm12-like"/>
</dbReference>
<sequence>MATSTAPPAPVLPAELQQDHKAVGAKVRVITTGKETFEGVIFTLDPVANFLVLEEQDGAKTKTRIFQLAALQKVEVLEPAPAGLMLTLPAISEDELQRMEHRNKGLAERALASIGQGVSGEAQSIFDALNKTMPCEWEGANIRVMGEVVIKPPYQPQNCVSANTQVLSRVKKVVSWTEMSYVGEVGSCLRVSCFCCSWRARRAS</sequence>
<accession>A0ABD3F8N5</accession>
<comment type="caution">
    <text evidence="2">The sequence shown here is derived from an EMBL/GenBank/DDBJ whole genome shotgun (WGS) entry which is preliminary data.</text>
</comment>
<proteinExistence type="predicted"/>
<gene>
    <name evidence="2" type="ORF">V7S43_012512</name>
</gene>
<dbReference type="EMBL" id="JBIMZQ010000031">
    <property type="protein sequence ID" value="KAL3662669.1"/>
    <property type="molecule type" value="Genomic_DNA"/>
</dbReference>
<evidence type="ECO:0000259" key="1">
    <source>
        <dbReference type="PROSITE" id="PS52001"/>
    </source>
</evidence>
<dbReference type="InterPro" id="IPR019181">
    <property type="entry name" value="LSM12_ABD"/>
</dbReference>
<evidence type="ECO:0000313" key="3">
    <source>
        <dbReference type="Proteomes" id="UP001632037"/>
    </source>
</evidence>
<dbReference type="Proteomes" id="UP001632037">
    <property type="component" value="Unassembled WGS sequence"/>
</dbReference>
<reference evidence="2 3" key="1">
    <citation type="submission" date="2024-09" db="EMBL/GenBank/DDBJ databases">
        <title>Genome sequencing and assembly of Phytophthora oleae, isolate VK10A, causative agent of rot of olive drupes.</title>
        <authorList>
            <person name="Conti Taguali S."/>
            <person name="Riolo M."/>
            <person name="La Spada F."/>
            <person name="Cacciola S.O."/>
            <person name="Dionisio G."/>
        </authorList>
    </citation>
    <scope>NUCLEOTIDE SEQUENCE [LARGE SCALE GENOMIC DNA]</scope>
    <source>
        <strain evidence="2 3">VK10A</strain>
    </source>
</reference>